<dbReference type="AlphaFoldDB" id="A0A9K3JF07"/>
<protein>
    <submittedName>
        <fullName evidence="1">Uncharacterized protein</fullName>
    </submittedName>
</protein>
<comment type="caution">
    <text evidence="1">The sequence shown here is derived from an EMBL/GenBank/DDBJ whole genome shotgun (WGS) entry which is preliminary data.</text>
</comment>
<sequence>MGELMQSLNENQRTAVKNIGFGSNHRWWLVKNYDPKTRVLNCGSYHIQITEELVNDIFGIPRGKVEIKEVERVRADSHEVVAEWKGQFENAPARLTHVQFKTYMQAQKANGGIFVLNFLLFYNTLLGETTTNSSINMRFLPAMHRGMEIRIFNQCEYMIRCLDRKVEGWSTNDCFLGPMPLLVVCSECLHNFLNTHLDYALKHILTHNID</sequence>
<dbReference type="Proteomes" id="UP000215914">
    <property type="component" value="Unassembled WGS sequence"/>
</dbReference>
<dbReference type="PANTHER" id="PTHR34835">
    <property type="entry name" value="OS07G0283600 PROTEIN-RELATED"/>
    <property type="match status" value="1"/>
</dbReference>
<organism evidence="1 2">
    <name type="scientific">Helianthus annuus</name>
    <name type="common">Common sunflower</name>
    <dbReference type="NCBI Taxonomy" id="4232"/>
    <lineage>
        <taxon>Eukaryota</taxon>
        <taxon>Viridiplantae</taxon>
        <taxon>Streptophyta</taxon>
        <taxon>Embryophyta</taxon>
        <taxon>Tracheophyta</taxon>
        <taxon>Spermatophyta</taxon>
        <taxon>Magnoliopsida</taxon>
        <taxon>eudicotyledons</taxon>
        <taxon>Gunneridae</taxon>
        <taxon>Pentapetalae</taxon>
        <taxon>asterids</taxon>
        <taxon>campanulids</taxon>
        <taxon>Asterales</taxon>
        <taxon>Asteraceae</taxon>
        <taxon>Asteroideae</taxon>
        <taxon>Heliantheae alliance</taxon>
        <taxon>Heliantheae</taxon>
        <taxon>Helianthus</taxon>
    </lineage>
</organism>
<evidence type="ECO:0000313" key="1">
    <source>
        <dbReference type="EMBL" id="KAF5813978.1"/>
    </source>
</evidence>
<name>A0A9K3JF07_HELAN</name>
<proteinExistence type="predicted"/>
<dbReference type="Gramene" id="mRNA:HanXRQr2_Chr03g0105201">
    <property type="protein sequence ID" value="CDS:HanXRQr2_Chr03g0105201.1"/>
    <property type="gene ID" value="HanXRQr2_Chr03g0105201"/>
</dbReference>
<dbReference type="EMBL" id="MNCJ02000318">
    <property type="protein sequence ID" value="KAF5813978.1"/>
    <property type="molecule type" value="Genomic_DNA"/>
</dbReference>
<gene>
    <name evidence="1" type="ORF">HanXRQr2_Chr03g0105201</name>
</gene>
<reference evidence="1" key="2">
    <citation type="submission" date="2020-06" db="EMBL/GenBank/DDBJ databases">
        <title>Helianthus annuus Genome sequencing and assembly Release 2.</title>
        <authorList>
            <person name="Gouzy J."/>
            <person name="Langlade N."/>
            <person name="Munos S."/>
        </authorList>
    </citation>
    <scope>NUCLEOTIDE SEQUENCE</scope>
    <source>
        <tissue evidence="1">Leaves</tissue>
    </source>
</reference>
<evidence type="ECO:0000313" key="2">
    <source>
        <dbReference type="Proteomes" id="UP000215914"/>
    </source>
</evidence>
<accession>A0A9K3JF07</accession>
<dbReference type="PANTHER" id="PTHR34835:SF90">
    <property type="entry name" value="AMINOTRANSFERASE-LIKE PLANT MOBILE DOMAIN-CONTAINING PROTEIN"/>
    <property type="match status" value="1"/>
</dbReference>
<keyword evidence="2" id="KW-1185">Reference proteome</keyword>
<reference evidence="1" key="1">
    <citation type="journal article" date="2017" name="Nature">
        <title>The sunflower genome provides insights into oil metabolism, flowering and Asterid evolution.</title>
        <authorList>
            <person name="Badouin H."/>
            <person name="Gouzy J."/>
            <person name="Grassa C.J."/>
            <person name="Murat F."/>
            <person name="Staton S.E."/>
            <person name="Cottret L."/>
            <person name="Lelandais-Briere C."/>
            <person name="Owens G.L."/>
            <person name="Carrere S."/>
            <person name="Mayjonade B."/>
            <person name="Legrand L."/>
            <person name="Gill N."/>
            <person name="Kane N.C."/>
            <person name="Bowers J.E."/>
            <person name="Hubner S."/>
            <person name="Bellec A."/>
            <person name="Berard A."/>
            <person name="Berges H."/>
            <person name="Blanchet N."/>
            <person name="Boniface M.C."/>
            <person name="Brunel D."/>
            <person name="Catrice O."/>
            <person name="Chaidir N."/>
            <person name="Claudel C."/>
            <person name="Donnadieu C."/>
            <person name="Faraut T."/>
            <person name="Fievet G."/>
            <person name="Helmstetter N."/>
            <person name="King M."/>
            <person name="Knapp S.J."/>
            <person name="Lai Z."/>
            <person name="Le Paslier M.C."/>
            <person name="Lippi Y."/>
            <person name="Lorenzon L."/>
            <person name="Mandel J.R."/>
            <person name="Marage G."/>
            <person name="Marchand G."/>
            <person name="Marquand E."/>
            <person name="Bret-Mestries E."/>
            <person name="Morien E."/>
            <person name="Nambeesan S."/>
            <person name="Nguyen T."/>
            <person name="Pegot-Espagnet P."/>
            <person name="Pouilly N."/>
            <person name="Raftis F."/>
            <person name="Sallet E."/>
            <person name="Schiex T."/>
            <person name="Thomas J."/>
            <person name="Vandecasteele C."/>
            <person name="Vares D."/>
            <person name="Vear F."/>
            <person name="Vautrin S."/>
            <person name="Crespi M."/>
            <person name="Mangin B."/>
            <person name="Burke J.M."/>
            <person name="Salse J."/>
            <person name="Munos S."/>
            <person name="Vincourt P."/>
            <person name="Rieseberg L.H."/>
            <person name="Langlade N.B."/>
        </authorList>
    </citation>
    <scope>NUCLEOTIDE SEQUENCE</scope>
    <source>
        <tissue evidence="1">Leaves</tissue>
    </source>
</reference>